<proteinExistence type="predicted"/>
<organism evidence="2 3">
    <name type="scientific">Brachionus plicatilis</name>
    <name type="common">Marine rotifer</name>
    <name type="synonym">Brachionus muelleri</name>
    <dbReference type="NCBI Taxonomy" id="10195"/>
    <lineage>
        <taxon>Eukaryota</taxon>
        <taxon>Metazoa</taxon>
        <taxon>Spiralia</taxon>
        <taxon>Gnathifera</taxon>
        <taxon>Rotifera</taxon>
        <taxon>Eurotatoria</taxon>
        <taxon>Monogononta</taxon>
        <taxon>Pseudotrocha</taxon>
        <taxon>Ploima</taxon>
        <taxon>Brachionidae</taxon>
        <taxon>Brachionus</taxon>
    </lineage>
</organism>
<accession>A0A3M7T198</accession>
<comment type="caution">
    <text evidence="2">The sequence shown here is derived from an EMBL/GenBank/DDBJ whole genome shotgun (WGS) entry which is preliminary data.</text>
</comment>
<evidence type="ECO:0000313" key="3">
    <source>
        <dbReference type="Proteomes" id="UP000276133"/>
    </source>
</evidence>
<dbReference type="AlphaFoldDB" id="A0A3M7T198"/>
<keyword evidence="3" id="KW-1185">Reference proteome</keyword>
<reference evidence="2 3" key="1">
    <citation type="journal article" date="2018" name="Sci. Rep.">
        <title>Genomic signatures of local adaptation to the degree of environmental predictability in rotifers.</title>
        <authorList>
            <person name="Franch-Gras L."/>
            <person name="Hahn C."/>
            <person name="Garcia-Roger E.M."/>
            <person name="Carmona M.J."/>
            <person name="Serra M."/>
            <person name="Gomez A."/>
        </authorList>
    </citation>
    <scope>NUCLEOTIDE SEQUENCE [LARGE SCALE GENOMIC DNA]</scope>
    <source>
        <strain evidence="2">HYR1</strain>
    </source>
</reference>
<name>A0A3M7T198_BRAPC</name>
<gene>
    <name evidence="2" type="ORF">BpHYR1_039015</name>
</gene>
<dbReference type="Proteomes" id="UP000276133">
    <property type="component" value="Unassembled WGS sequence"/>
</dbReference>
<evidence type="ECO:0000313" key="2">
    <source>
        <dbReference type="EMBL" id="RNA41823.1"/>
    </source>
</evidence>
<evidence type="ECO:0000256" key="1">
    <source>
        <dbReference type="SAM" id="SignalP"/>
    </source>
</evidence>
<feature type="signal peptide" evidence="1">
    <location>
        <begin position="1"/>
        <end position="21"/>
    </location>
</feature>
<sequence>MTQSLFLNLLLSILLLSTVSSNILLIQLISYFANKNLSFFQKIIRLQDYLIIRLFYNLKHRTFFHTFSKLYAK</sequence>
<dbReference type="EMBL" id="REGN01000447">
    <property type="protein sequence ID" value="RNA41823.1"/>
    <property type="molecule type" value="Genomic_DNA"/>
</dbReference>
<protein>
    <submittedName>
        <fullName evidence="2">Uncharacterized protein</fullName>
    </submittedName>
</protein>
<feature type="chain" id="PRO_5017996344" evidence="1">
    <location>
        <begin position="22"/>
        <end position="73"/>
    </location>
</feature>
<keyword evidence="1" id="KW-0732">Signal</keyword>